<name>A0A106BRI8_THIDE</name>
<dbReference type="RefSeq" id="WP_059752240.1">
    <property type="nucleotide sequence ID" value="NZ_LDUG01000016.1"/>
</dbReference>
<dbReference type="InterPro" id="IPR006157">
    <property type="entry name" value="FolB_dom"/>
</dbReference>
<dbReference type="Gene3D" id="3.30.1130.10">
    <property type="match status" value="1"/>
</dbReference>
<dbReference type="AlphaFoldDB" id="A0A106BRI8"/>
<dbReference type="GO" id="GO:0005737">
    <property type="term" value="C:cytoplasm"/>
    <property type="evidence" value="ECO:0007669"/>
    <property type="project" value="TreeGrafter"/>
</dbReference>
<dbReference type="EC" id="4.1.2.25" evidence="4"/>
<comment type="catalytic activity">
    <reaction evidence="1">
        <text>7,8-dihydroneopterin = 6-hydroxymethyl-7,8-dihydropterin + glycolaldehyde</text>
        <dbReference type="Rhea" id="RHEA:10540"/>
        <dbReference type="ChEBI" id="CHEBI:17001"/>
        <dbReference type="ChEBI" id="CHEBI:17071"/>
        <dbReference type="ChEBI" id="CHEBI:44841"/>
        <dbReference type="EC" id="4.1.2.25"/>
    </reaction>
</comment>
<feature type="domain" description="Dihydroneopterin aldolase/epimerase" evidence="8">
    <location>
        <begin position="4"/>
        <end position="116"/>
    </location>
</feature>
<keyword evidence="6" id="KW-0456">Lyase</keyword>
<gene>
    <name evidence="9" type="ORF">ABW22_04205</name>
</gene>
<protein>
    <recommendedName>
        <fullName evidence="4">dihydroneopterin aldolase</fullName>
        <ecNumber evidence="4">4.1.2.25</ecNumber>
    </recommendedName>
    <alternativeName>
        <fullName evidence="7">7,8-dihydroneopterin aldolase</fullName>
    </alternativeName>
</protein>
<evidence type="ECO:0000259" key="8">
    <source>
        <dbReference type="SMART" id="SM00905"/>
    </source>
</evidence>
<dbReference type="Pfam" id="PF02152">
    <property type="entry name" value="FolB"/>
    <property type="match status" value="1"/>
</dbReference>
<evidence type="ECO:0000313" key="10">
    <source>
        <dbReference type="Proteomes" id="UP000064243"/>
    </source>
</evidence>
<evidence type="ECO:0000256" key="6">
    <source>
        <dbReference type="ARBA" id="ARBA00023239"/>
    </source>
</evidence>
<dbReference type="Proteomes" id="UP000064243">
    <property type="component" value="Unassembled WGS sequence"/>
</dbReference>
<evidence type="ECO:0000256" key="3">
    <source>
        <dbReference type="ARBA" id="ARBA00005708"/>
    </source>
</evidence>
<organism evidence="9 10">
    <name type="scientific">Thiobacillus denitrificans</name>
    <dbReference type="NCBI Taxonomy" id="36861"/>
    <lineage>
        <taxon>Bacteria</taxon>
        <taxon>Pseudomonadati</taxon>
        <taxon>Pseudomonadota</taxon>
        <taxon>Betaproteobacteria</taxon>
        <taxon>Nitrosomonadales</taxon>
        <taxon>Thiobacillaceae</taxon>
        <taxon>Thiobacillus</taxon>
    </lineage>
</organism>
<dbReference type="SMART" id="SM00905">
    <property type="entry name" value="FolB"/>
    <property type="match status" value="1"/>
</dbReference>
<dbReference type="InterPro" id="IPR006156">
    <property type="entry name" value="Dihydroneopterin_aldolase"/>
</dbReference>
<evidence type="ECO:0000256" key="1">
    <source>
        <dbReference type="ARBA" id="ARBA00001353"/>
    </source>
</evidence>
<evidence type="ECO:0000256" key="4">
    <source>
        <dbReference type="ARBA" id="ARBA00013043"/>
    </source>
</evidence>
<evidence type="ECO:0000313" key="9">
    <source>
        <dbReference type="EMBL" id="KVW97311.1"/>
    </source>
</evidence>
<dbReference type="PANTHER" id="PTHR42844">
    <property type="entry name" value="DIHYDRONEOPTERIN ALDOLASE 1-RELATED"/>
    <property type="match status" value="1"/>
</dbReference>
<dbReference type="GO" id="GO:0016787">
    <property type="term" value="F:hydrolase activity"/>
    <property type="evidence" value="ECO:0007669"/>
    <property type="project" value="UniProtKB-KW"/>
</dbReference>
<comment type="caution">
    <text evidence="9">The sequence shown here is derived from an EMBL/GenBank/DDBJ whole genome shotgun (WGS) entry which is preliminary data.</text>
</comment>
<dbReference type="NCBIfam" id="TIGR00526">
    <property type="entry name" value="folB_dom"/>
    <property type="match status" value="1"/>
</dbReference>
<accession>A0A106BRI8</accession>
<keyword evidence="5" id="KW-0289">Folate biosynthesis</keyword>
<comment type="pathway">
    <text evidence="2">Cofactor biosynthesis; tetrahydrofolate biosynthesis; 2-amino-4-hydroxy-6-hydroxymethyl-7,8-dihydropteridine diphosphate from 7,8-dihydroneopterin triphosphate: step 3/4.</text>
</comment>
<dbReference type="eggNOG" id="COG1539">
    <property type="taxonomic scope" value="Bacteria"/>
</dbReference>
<dbReference type="PATRIC" id="fig|36861.3.peg.293"/>
<comment type="similarity">
    <text evidence="3">Belongs to the DHNA family.</text>
</comment>
<proteinExistence type="inferred from homology"/>
<dbReference type="EMBL" id="LDUG01000016">
    <property type="protein sequence ID" value="KVW97311.1"/>
    <property type="molecule type" value="Genomic_DNA"/>
</dbReference>
<evidence type="ECO:0000256" key="5">
    <source>
        <dbReference type="ARBA" id="ARBA00022909"/>
    </source>
</evidence>
<dbReference type="GO" id="GO:0004150">
    <property type="term" value="F:dihydroneopterin aldolase activity"/>
    <property type="evidence" value="ECO:0007669"/>
    <property type="project" value="UniProtKB-EC"/>
</dbReference>
<keyword evidence="10" id="KW-1185">Reference proteome</keyword>
<dbReference type="InterPro" id="IPR043133">
    <property type="entry name" value="GTP-CH-I_C/QueF"/>
</dbReference>
<reference evidence="9 10" key="1">
    <citation type="journal article" date="2015" name="Appl. Environ. Microbiol.">
        <title>Aerobic and Anaerobic Thiosulfate Oxidation by a Cold-Adapted, Subglacial Chemoautotroph.</title>
        <authorList>
            <person name="Harrold Z.R."/>
            <person name="Skidmore M.L."/>
            <person name="Hamilton T.L."/>
            <person name="Desch L."/>
            <person name="Amada K."/>
            <person name="van Gelder W."/>
            <person name="Glover K."/>
            <person name="Roden E.E."/>
            <person name="Boyd E.S."/>
        </authorList>
    </citation>
    <scope>NUCLEOTIDE SEQUENCE [LARGE SCALE GENOMIC DNA]</scope>
    <source>
        <strain evidence="9 10">RG</strain>
    </source>
</reference>
<sequence>MDILFLRDFRLELIIGIYEWERKVPQPVRLDLEIGLPDSKAGGTDNVADTIDYGAVAKRVKDYLHNAPQPITLVESVAEHVAAIVRDEFGAPWVKVSVTKFAIVPGIKELGITIERGARL</sequence>
<dbReference type="STRING" id="1123392.GCA_000376425_02007"/>
<dbReference type="OrthoDB" id="9810587at2"/>
<dbReference type="GO" id="GO:0046656">
    <property type="term" value="P:folic acid biosynthetic process"/>
    <property type="evidence" value="ECO:0007669"/>
    <property type="project" value="UniProtKB-KW"/>
</dbReference>
<dbReference type="PANTHER" id="PTHR42844:SF1">
    <property type="entry name" value="DIHYDRONEOPTERIN ALDOLASE 1-RELATED"/>
    <property type="match status" value="1"/>
</dbReference>
<dbReference type="SUPFAM" id="SSF55620">
    <property type="entry name" value="Tetrahydrobiopterin biosynthesis enzymes-like"/>
    <property type="match status" value="1"/>
</dbReference>
<evidence type="ECO:0000256" key="2">
    <source>
        <dbReference type="ARBA" id="ARBA00005013"/>
    </source>
</evidence>
<keyword evidence="9" id="KW-0378">Hydrolase</keyword>
<evidence type="ECO:0000256" key="7">
    <source>
        <dbReference type="ARBA" id="ARBA00032903"/>
    </source>
</evidence>